<evidence type="ECO:0000313" key="3">
    <source>
        <dbReference type="Proteomes" id="UP001596391"/>
    </source>
</evidence>
<reference evidence="3" key="1">
    <citation type="journal article" date="2019" name="Int. J. Syst. Evol. Microbiol.">
        <title>The Global Catalogue of Microorganisms (GCM) 10K type strain sequencing project: providing services to taxonomists for standard genome sequencing and annotation.</title>
        <authorList>
            <consortium name="The Broad Institute Genomics Platform"/>
            <consortium name="The Broad Institute Genome Sequencing Center for Infectious Disease"/>
            <person name="Wu L."/>
            <person name="Ma J."/>
        </authorList>
    </citation>
    <scope>NUCLEOTIDE SEQUENCE [LARGE SCALE GENOMIC DNA]</scope>
    <source>
        <strain evidence="3">CGMCC 1.16026</strain>
    </source>
</reference>
<dbReference type="PROSITE" id="PS51257">
    <property type="entry name" value="PROKAR_LIPOPROTEIN"/>
    <property type="match status" value="1"/>
</dbReference>
<feature type="transmembrane region" description="Helical" evidence="1">
    <location>
        <begin position="53"/>
        <end position="72"/>
    </location>
</feature>
<name>A0ABW1Z726_9BACT</name>
<keyword evidence="1" id="KW-1133">Transmembrane helix</keyword>
<dbReference type="RefSeq" id="WP_263372407.1">
    <property type="nucleotide sequence ID" value="NZ_JAGSYD010000005.1"/>
</dbReference>
<dbReference type="Proteomes" id="UP001596391">
    <property type="component" value="Unassembled WGS sequence"/>
</dbReference>
<keyword evidence="1" id="KW-0472">Membrane</keyword>
<protein>
    <submittedName>
        <fullName evidence="2">Copper resistance protein CopC</fullName>
    </submittedName>
</protein>
<keyword evidence="3" id="KW-1185">Reference proteome</keyword>
<accession>A0ABW1Z726</accession>
<organism evidence="2 3">
    <name type="scientific">Granulicella cerasi</name>
    <dbReference type="NCBI Taxonomy" id="741063"/>
    <lineage>
        <taxon>Bacteria</taxon>
        <taxon>Pseudomonadati</taxon>
        <taxon>Acidobacteriota</taxon>
        <taxon>Terriglobia</taxon>
        <taxon>Terriglobales</taxon>
        <taxon>Acidobacteriaceae</taxon>
        <taxon>Granulicella</taxon>
    </lineage>
</organism>
<keyword evidence="1" id="KW-0812">Transmembrane</keyword>
<evidence type="ECO:0000313" key="2">
    <source>
        <dbReference type="EMBL" id="MFC6644471.1"/>
    </source>
</evidence>
<gene>
    <name evidence="2" type="ORF">ACFQBQ_02475</name>
</gene>
<proteinExistence type="predicted"/>
<evidence type="ECO:0000256" key="1">
    <source>
        <dbReference type="SAM" id="Phobius"/>
    </source>
</evidence>
<sequence length="76" mass="8455">MSRAIQRFSQQYLWIVGFVLLMHAAQSWGQGCALCLDSTRATPPVVQAAYRHAIFLMAGAGATIFIAGILLFRRER</sequence>
<dbReference type="EMBL" id="JBHSWI010000001">
    <property type="protein sequence ID" value="MFC6644471.1"/>
    <property type="molecule type" value="Genomic_DNA"/>
</dbReference>
<comment type="caution">
    <text evidence="2">The sequence shown here is derived from an EMBL/GenBank/DDBJ whole genome shotgun (WGS) entry which is preliminary data.</text>
</comment>